<dbReference type="Gene3D" id="1.10.3370.10">
    <property type="entry name" value="SecY subunit domain"/>
    <property type="match status" value="1"/>
</dbReference>
<evidence type="ECO:0000313" key="2">
    <source>
        <dbReference type="Proteomes" id="UP000243686"/>
    </source>
</evidence>
<keyword evidence="2" id="KW-1185">Reference proteome</keyword>
<accession>A0A1S8WSQ9</accession>
<proteinExistence type="predicted"/>
<protein>
    <submittedName>
        <fullName evidence="1">Uncharacterized protein</fullName>
    </submittedName>
</protein>
<dbReference type="Proteomes" id="UP000243686">
    <property type="component" value="Unassembled WGS sequence"/>
</dbReference>
<name>A0A1S8WSQ9_OPIVI</name>
<dbReference type="InterPro" id="IPR023201">
    <property type="entry name" value="SecY_dom_sf"/>
</dbReference>
<organism evidence="1 2">
    <name type="scientific">Opisthorchis viverrini</name>
    <name type="common">Southeast Asian liver fluke</name>
    <dbReference type="NCBI Taxonomy" id="6198"/>
    <lineage>
        <taxon>Eukaryota</taxon>
        <taxon>Metazoa</taxon>
        <taxon>Spiralia</taxon>
        <taxon>Lophotrochozoa</taxon>
        <taxon>Platyhelminthes</taxon>
        <taxon>Trematoda</taxon>
        <taxon>Digenea</taxon>
        <taxon>Opisthorchiida</taxon>
        <taxon>Opisthorchiata</taxon>
        <taxon>Opisthorchiidae</taxon>
        <taxon>Opisthorchis</taxon>
    </lineage>
</organism>
<feature type="non-terminal residue" evidence="1">
    <location>
        <position position="66"/>
    </location>
</feature>
<sequence>MPPLGRAIGSGTGILMAVTTIYQYYEAFVREQSEMGNRLEYLFDTKERQLDFILLSDHDLVQSFAD</sequence>
<gene>
    <name evidence="1" type="ORF">X801_06798</name>
</gene>
<evidence type="ECO:0000313" key="1">
    <source>
        <dbReference type="EMBL" id="OON17364.1"/>
    </source>
</evidence>
<dbReference type="AlphaFoldDB" id="A0A1S8WSQ9"/>
<dbReference type="EMBL" id="KV895467">
    <property type="protein sequence ID" value="OON17364.1"/>
    <property type="molecule type" value="Genomic_DNA"/>
</dbReference>
<reference evidence="1 2" key="1">
    <citation type="submission" date="2015-03" db="EMBL/GenBank/DDBJ databases">
        <title>Draft genome of the nematode, Opisthorchis viverrini.</title>
        <authorList>
            <person name="Mitreva M."/>
        </authorList>
    </citation>
    <scope>NUCLEOTIDE SEQUENCE [LARGE SCALE GENOMIC DNA]</scope>
    <source>
        <strain evidence="1">Khon Kaen</strain>
    </source>
</reference>